<name>A0A1H1GA52_9FLAO</name>
<reference evidence="2" key="1">
    <citation type="submission" date="2016-10" db="EMBL/GenBank/DDBJ databases">
        <authorList>
            <person name="Varghese N."/>
            <person name="Submissions S."/>
        </authorList>
    </citation>
    <scope>NUCLEOTIDE SEQUENCE [LARGE SCALE GENOMIC DNA]</scope>
    <source>
        <strain evidence="2">DSM 17072</strain>
    </source>
</reference>
<evidence type="ECO:0000313" key="1">
    <source>
        <dbReference type="EMBL" id="SDR09798.1"/>
    </source>
</evidence>
<dbReference type="AlphaFoldDB" id="A0A1H1GA52"/>
<dbReference type="EMBL" id="FNKL01000004">
    <property type="protein sequence ID" value="SDR09798.1"/>
    <property type="molecule type" value="Genomic_DNA"/>
</dbReference>
<keyword evidence="2" id="KW-1185">Reference proteome</keyword>
<accession>A0A1H1GA52</accession>
<protein>
    <submittedName>
        <fullName evidence="1">Uncharacterized protein</fullName>
    </submittedName>
</protein>
<proteinExistence type="predicted"/>
<gene>
    <name evidence="1" type="ORF">SAMN05421664_3533</name>
</gene>
<dbReference type="Proteomes" id="UP000199627">
    <property type="component" value="Unassembled WGS sequence"/>
</dbReference>
<evidence type="ECO:0000313" key="2">
    <source>
        <dbReference type="Proteomes" id="UP000199627"/>
    </source>
</evidence>
<sequence length="38" mass="4609">MNKIKTILKFKRDFLCFIYPKTYYKSARGFHTSPKSSY</sequence>
<organism evidence="1 2">
    <name type="scientific">Chryseobacterium soldanellicola</name>
    <dbReference type="NCBI Taxonomy" id="311333"/>
    <lineage>
        <taxon>Bacteria</taxon>
        <taxon>Pseudomonadati</taxon>
        <taxon>Bacteroidota</taxon>
        <taxon>Flavobacteriia</taxon>
        <taxon>Flavobacteriales</taxon>
        <taxon>Weeksellaceae</taxon>
        <taxon>Chryseobacterium group</taxon>
        <taxon>Chryseobacterium</taxon>
    </lineage>
</organism>